<dbReference type="GO" id="GO:0000107">
    <property type="term" value="F:imidazoleglycerol-phosphate synthase activity"/>
    <property type="evidence" value="ECO:0007669"/>
    <property type="project" value="UniProtKB-UniRule"/>
</dbReference>
<organism evidence="13 14">
    <name type="scientific">Exiguobacterium indicum</name>
    <dbReference type="NCBI Taxonomy" id="296995"/>
    <lineage>
        <taxon>Bacteria</taxon>
        <taxon>Bacillati</taxon>
        <taxon>Bacillota</taxon>
        <taxon>Bacilli</taxon>
        <taxon>Bacillales</taxon>
        <taxon>Bacillales Family XII. Incertae Sedis</taxon>
        <taxon>Exiguobacterium</taxon>
    </lineage>
</organism>
<reference evidence="13 14" key="1">
    <citation type="journal article" date="2015" name="Int. J. Syst. Evol. Microbiol.">
        <title>Exiguobacterium enclense sp. nov., isolated from sediment.</title>
        <authorList>
            <person name="Dastager S.G."/>
            <person name="Mawlankar R."/>
            <person name="Sonalkar V.V."/>
            <person name="Thorat M.N."/>
            <person name="Mual P."/>
            <person name="Verma A."/>
            <person name="Krishnamurthi S."/>
            <person name="Tang S.K."/>
            <person name="Li W.J."/>
        </authorList>
    </citation>
    <scope>NUCLEOTIDE SEQUENCE [LARGE SCALE GENOMIC DNA]</scope>
    <source>
        <strain evidence="13 14">NIO-1109</strain>
    </source>
</reference>
<dbReference type="GO" id="GO:0016829">
    <property type="term" value="F:lyase activity"/>
    <property type="evidence" value="ECO:0007669"/>
    <property type="project" value="UniProtKB-KW"/>
</dbReference>
<dbReference type="GO" id="GO:0004359">
    <property type="term" value="F:glutaminase activity"/>
    <property type="evidence" value="ECO:0007669"/>
    <property type="project" value="UniProtKB-EC"/>
</dbReference>
<dbReference type="CDD" id="cd01748">
    <property type="entry name" value="GATase1_IGP_Synthase"/>
    <property type="match status" value="1"/>
</dbReference>
<name>A0A0V8GIU0_9BACL</name>
<keyword evidence="10" id="KW-0963">Cytoplasm</keyword>
<sequence length="195" mass="21344">MIAIVDYGVGNIANIERVLKQLGEAVIVTNDAELLEQAEALVLPGVGAYAPAMERLKETGLVDFLKEQAEKKPFLGICLGMQLLFESSDEDGLTEGLGILPGTIEKLPSDVRLPHMGWHQLANHGEAVYFVHSYGAVCDPEWIVDSVEYGRLVPAIVQKGQVTGMQFHPEKSGEVGLKLLKEWRETTCNSTQQSI</sequence>
<dbReference type="InterPro" id="IPR029062">
    <property type="entry name" value="Class_I_gatase-like"/>
</dbReference>
<evidence type="ECO:0000313" key="13">
    <source>
        <dbReference type="EMBL" id="KSU50190.1"/>
    </source>
</evidence>
<dbReference type="Pfam" id="PF00117">
    <property type="entry name" value="GATase"/>
    <property type="match status" value="1"/>
</dbReference>
<comment type="subcellular location">
    <subcellularLocation>
        <location evidence="10">Cytoplasm</location>
    </subcellularLocation>
</comment>
<dbReference type="NCBIfam" id="TIGR01855">
    <property type="entry name" value="IMP_synth_hisH"/>
    <property type="match status" value="1"/>
</dbReference>
<keyword evidence="6 10" id="KW-0368">Histidine biosynthesis</keyword>
<comment type="catalytic activity">
    <reaction evidence="8 10">
        <text>5-[(5-phospho-1-deoxy-D-ribulos-1-ylimino)methylamino]-1-(5-phospho-beta-D-ribosyl)imidazole-4-carboxamide + L-glutamine = D-erythro-1-(imidazol-4-yl)glycerol 3-phosphate + 5-amino-1-(5-phospho-beta-D-ribosyl)imidazole-4-carboxamide + L-glutamate + H(+)</text>
        <dbReference type="Rhea" id="RHEA:24793"/>
        <dbReference type="ChEBI" id="CHEBI:15378"/>
        <dbReference type="ChEBI" id="CHEBI:29985"/>
        <dbReference type="ChEBI" id="CHEBI:58278"/>
        <dbReference type="ChEBI" id="CHEBI:58359"/>
        <dbReference type="ChEBI" id="CHEBI:58475"/>
        <dbReference type="ChEBI" id="CHEBI:58525"/>
        <dbReference type="EC" id="4.3.2.10"/>
    </reaction>
</comment>
<dbReference type="HAMAP" id="MF_00278">
    <property type="entry name" value="HisH"/>
    <property type="match status" value="1"/>
</dbReference>
<dbReference type="EMBL" id="LNQL01000001">
    <property type="protein sequence ID" value="KSU50190.1"/>
    <property type="molecule type" value="Genomic_DNA"/>
</dbReference>
<comment type="pathway">
    <text evidence="1 10">Amino-acid biosynthesis; L-histidine biosynthesis; L-histidine from 5-phospho-alpha-D-ribose 1-diphosphate: step 5/9.</text>
</comment>
<evidence type="ECO:0000256" key="3">
    <source>
        <dbReference type="ARBA" id="ARBA00022605"/>
    </source>
</evidence>
<keyword evidence="13" id="KW-0808">Transferase</keyword>
<dbReference type="EC" id="4.3.2.10" evidence="10"/>
<keyword evidence="4 10" id="KW-0378">Hydrolase</keyword>
<dbReference type="InterPro" id="IPR010139">
    <property type="entry name" value="Imidazole-glycPsynth_HisH"/>
</dbReference>
<dbReference type="UniPathway" id="UPA00031">
    <property type="reaction ID" value="UER00010"/>
</dbReference>
<evidence type="ECO:0000256" key="8">
    <source>
        <dbReference type="ARBA" id="ARBA00047838"/>
    </source>
</evidence>
<evidence type="ECO:0000256" key="6">
    <source>
        <dbReference type="ARBA" id="ARBA00023102"/>
    </source>
</evidence>
<dbReference type="GO" id="GO:0000105">
    <property type="term" value="P:L-histidine biosynthetic process"/>
    <property type="evidence" value="ECO:0007669"/>
    <property type="project" value="UniProtKB-UniRule"/>
</dbReference>
<comment type="function">
    <text evidence="10">IGPS catalyzes the conversion of PRFAR and glutamine to IGP, AICAR and glutamate. The HisH subunit catalyzes the hydrolysis of glutamine to glutamate and ammonia as part of the synthesis of IGP and AICAR. The resulting ammonia molecule is channeled to the active site of HisF.</text>
</comment>
<dbReference type="Gene3D" id="3.40.50.880">
    <property type="match status" value="1"/>
</dbReference>
<keyword evidence="13" id="KW-0328">Glycosyltransferase</keyword>
<evidence type="ECO:0000256" key="2">
    <source>
        <dbReference type="ARBA" id="ARBA00011152"/>
    </source>
</evidence>
<evidence type="ECO:0000313" key="14">
    <source>
        <dbReference type="Proteomes" id="UP000053797"/>
    </source>
</evidence>
<evidence type="ECO:0000256" key="1">
    <source>
        <dbReference type="ARBA" id="ARBA00005091"/>
    </source>
</evidence>
<evidence type="ECO:0000256" key="11">
    <source>
        <dbReference type="PIRSR" id="PIRSR000495-1"/>
    </source>
</evidence>
<evidence type="ECO:0000256" key="4">
    <source>
        <dbReference type="ARBA" id="ARBA00022801"/>
    </source>
</evidence>
<comment type="catalytic activity">
    <reaction evidence="9 10">
        <text>L-glutamine + H2O = L-glutamate + NH4(+)</text>
        <dbReference type="Rhea" id="RHEA:15889"/>
        <dbReference type="ChEBI" id="CHEBI:15377"/>
        <dbReference type="ChEBI" id="CHEBI:28938"/>
        <dbReference type="ChEBI" id="CHEBI:29985"/>
        <dbReference type="ChEBI" id="CHEBI:58359"/>
        <dbReference type="EC" id="3.5.1.2"/>
    </reaction>
</comment>
<feature type="domain" description="Glutamine amidotransferase" evidence="12">
    <location>
        <begin position="4"/>
        <end position="174"/>
    </location>
</feature>
<dbReference type="RefSeq" id="WP_058264681.1">
    <property type="nucleotide sequence ID" value="NZ_FMYN01000001.1"/>
</dbReference>
<dbReference type="PANTHER" id="PTHR42701">
    <property type="entry name" value="IMIDAZOLE GLYCEROL PHOSPHATE SYNTHASE SUBUNIT HISH"/>
    <property type="match status" value="1"/>
</dbReference>
<dbReference type="GO" id="GO:0005737">
    <property type="term" value="C:cytoplasm"/>
    <property type="evidence" value="ECO:0007669"/>
    <property type="project" value="UniProtKB-SubCell"/>
</dbReference>
<dbReference type="PANTHER" id="PTHR42701:SF1">
    <property type="entry name" value="IMIDAZOLE GLYCEROL PHOSPHATE SYNTHASE SUBUNIT HISH"/>
    <property type="match status" value="1"/>
</dbReference>
<evidence type="ECO:0000256" key="10">
    <source>
        <dbReference type="HAMAP-Rule" id="MF_00278"/>
    </source>
</evidence>
<keyword evidence="7 10" id="KW-0456">Lyase</keyword>
<dbReference type="Proteomes" id="UP000053797">
    <property type="component" value="Unassembled WGS sequence"/>
</dbReference>
<evidence type="ECO:0000259" key="12">
    <source>
        <dbReference type="Pfam" id="PF00117"/>
    </source>
</evidence>
<comment type="caution">
    <text evidence="13">The sequence shown here is derived from an EMBL/GenBank/DDBJ whole genome shotgun (WGS) entry which is preliminary data.</text>
</comment>
<evidence type="ECO:0000256" key="7">
    <source>
        <dbReference type="ARBA" id="ARBA00023239"/>
    </source>
</evidence>
<feature type="active site" evidence="10 11">
    <location>
        <position position="170"/>
    </location>
</feature>
<dbReference type="EC" id="3.5.1.2" evidence="10"/>
<dbReference type="PIRSF" id="PIRSF000495">
    <property type="entry name" value="Amidotransf_hisH"/>
    <property type="match status" value="1"/>
</dbReference>
<dbReference type="OrthoDB" id="9807137at2"/>
<keyword evidence="5 10" id="KW-0315">Glutamine amidotransferase</keyword>
<gene>
    <name evidence="10 13" type="primary">hisH</name>
    <name evidence="13" type="ORF">AS033_02100</name>
</gene>
<dbReference type="SMR" id="A0A0V8GIU0"/>
<proteinExistence type="inferred from homology"/>
<dbReference type="SUPFAM" id="SSF52317">
    <property type="entry name" value="Class I glutamine amidotransferase-like"/>
    <property type="match status" value="1"/>
</dbReference>
<dbReference type="AlphaFoldDB" id="A0A0V8GIU0"/>
<feature type="active site" evidence="10 11">
    <location>
        <position position="168"/>
    </location>
</feature>
<dbReference type="PROSITE" id="PS51273">
    <property type="entry name" value="GATASE_TYPE_1"/>
    <property type="match status" value="1"/>
</dbReference>
<evidence type="ECO:0000256" key="9">
    <source>
        <dbReference type="ARBA" id="ARBA00049534"/>
    </source>
</evidence>
<comment type="subunit">
    <text evidence="2 10">Heterodimer of HisH and HisF.</text>
</comment>
<feature type="active site" description="Nucleophile" evidence="10 11">
    <location>
        <position position="78"/>
    </location>
</feature>
<protein>
    <recommendedName>
        <fullName evidence="10">Imidazole glycerol phosphate synthase subunit HisH</fullName>
        <ecNumber evidence="10">4.3.2.10</ecNumber>
    </recommendedName>
    <alternativeName>
        <fullName evidence="10">IGP synthase glutaminase subunit</fullName>
        <ecNumber evidence="10">3.5.1.2</ecNumber>
    </alternativeName>
    <alternativeName>
        <fullName evidence="10">IGP synthase subunit HisH</fullName>
    </alternativeName>
    <alternativeName>
        <fullName evidence="10">ImGP synthase subunit HisH</fullName>
        <shortName evidence="10">IGPS subunit HisH</shortName>
    </alternativeName>
</protein>
<dbReference type="InterPro" id="IPR017926">
    <property type="entry name" value="GATASE"/>
</dbReference>
<accession>A0A0V8GIU0</accession>
<evidence type="ECO:0000256" key="5">
    <source>
        <dbReference type="ARBA" id="ARBA00022962"/>
    </source>
</evidence>
<keyword evidence="3 10" id="KW-0028">Amino-acid biosynthesis</keyword>